<evidence type="ECO:0000256" key="2">
    <source>
        <dbReference type="ARBA" id="ARBA00009190"/>
    </source>
</evidence>
<feature type="transmembrane region" description="Helical" evidence="6">
    <location>
        <begin position="129"/>
        <end position="150"/>
    </location>
</feature>
<dbReference type="PANTHER" id="PTHR12608">
    <property type="entry name" value="TRANSMEMBRANE PROTEIN HTP-1 RELATED"/>
    <property type="match status" value="1"/>
</dbReference>
<gene>
    <name evidence="7" type="ORF">QUV96_00590</name>
</gene>
<name>A0ABT7UB51_9FIRM</name>
<dbReference type="RefSeq" id="WP_289606603.1">
    <property type="nucleotide sequence ID" value="NZ_JAUDCG010000002.1"/>
</dbReference>
<keyword evidence="4 6" id="KW-1133">Transmembrane helix</keyword>
<evidence type="ECO:0000256" key="3">
    <source>
        <dbReference type="ARBA" id="ARBA00022692"/>
    </source>
</evidence>
<comment type="caution">
    <text evidence="6">Lacks conserved residue(s) required for the propagation of feature annotation.</text>
</comment>
<dbReference type="PANTHER" id="PTHR12608:SF1">
    <property type="entry name" value="TRANSMEMBRANE PROTEIN 165"/>
    <property type="match status" value="1"/>
</dbReference>
<dbReference type="InterPro" id="IPR001727">
    <property type="entry name" value="GDT1-like"/>
</dbReference>
<dbReference type="EMBL" id="JAUDCG010000002">
    <property type="protein sequence ID" value="MDM8156130.1"/>
    <property type="molecule type" value="Genomic_DNA"/>
</dbReference>
<feature type="transmembrane region" description="Helical" evidence="6">
    <location>
        <begin position="162"/>
        <end position="183"/>
    </location>
</feature>
<reference evidence="7 8" key="3">
    <citation type="submission" date="2023-06" db="EMBL/GenBank/DDBJ databases">
        <authorList>
            <person name="Zeman M."/>
            <person name="Kubasova T."/>
            <person name="Jahodarova E."/>
            <person name="Nykrynova M."/>
            <person name="Rychlik I."/>
        </authorList>
    </citation>
    <scope>NUCLEOTIDE SEQUENCE [LARGE SCALE GENOMIC DNA]</scope>
    <source>
        <strain evidence="7 8">ET39</strain>
    </source>
</reference>
<protein>
    <recommendedName>
        <fullName evidence="6">GDT1 family protein</fullName>
    </recommendedName>
</protein>
<evidence type="ECO:0000313" key="8">
    <source>
        <dbReference type="Proteomes" id="UP001529340"/>
    </source>
</evidence>
<sequence>MFLSSFLLIFLAEIADKTQLLVLTLSRRYSLPTLLIGMSVAALVLNGLSFAAAVGLHTSAALSDIRRIGAILFLLFGFHSLRPADSSIKEGRHLSIAWVSVALAFFIAELGDKTQLSTIALAAQNDEKAAVFCGSFLGLITSNLFAVTLGRHLLAHVREKTLHLLSTFLFFGFGSWMLFQLYVPTQTQVVIYCLLLFTLAYLYALWQKRRTRS</sequence>
<accession>A0ABT7UB51</accession>
<keyword evidence="3 6" id="KW-0812">Transmembrane</keyword>
<proteinExistence type="inferred from homology"/>
<evidence type="ECO:0000256" key="5">
    <source>
        <dbReference type="ARBA" id="ARBA00023136"/>
    </source>
</evidence>
<comment type="caution">
    <text evidence="7">The sequence shown here is derived from an EMBL/GenBank/DDBJ whole genome shotgun (WGS) entry which is preliminary data.</text>
</comment>
<organism evidence="7 8">
    <name type="scientific">Amedibacillus dolichus</name>
    <dbReference type="NCBI Taxonomy" id="31971"/>
    <lineage>
        <taxon>Bacteria</taxon>
        <taxon>Bacillati</taxon>
        <taxon>Bacillota</taxon>
        <taxon>Erysipelotrichia</taxon>
        <taxon>Erysipelotrichales</taxon>
        <taxon>Erysipelotrichaceae</taxon>
        <taxon>Amedibacillus</taxon>
    </lineage>
</organism>
<evidence type="ECO:0000256" key="4">
    <source>
        <dbReference type="ARBA" id="ARBA00022989"/>
    </source>
</evidence>
<dbReference type="Proteomes" id="UP001529340">
    <property type="component" value="Unassembled WGS sequence"/>
</dbReference>
<reference evidence="8" key="1">
    <citation type="submission" date="2023-06" db="EMBL/GenBank/DDBJ databases">
        <title>Identification and characterization of horizontal gene transfer across gut microbiota members of farm animals based on homology search.</title>
        <authorList>
            <person name="Zeman M."/>
            <person name="Kubasova T."/>
            <person name="Jahodarova E."/>
            <person name="Nykrynova M."/>
            <person name="Rychlik I."/>
        </authorList>
    </citation>
    <scope>NUCLEOTIDE SEQUENCE [LARGE SCALE GENOMIC DNA]</scope>
    <source>
        <strain evidence="8">ET39</strain>
    </source>
</reference>
<comment type="subcellular location">
    <subcellularLocation>
        <location evidence="1 6">Membrane</location>
        <topology evidence="1 6">Multi-pass membrane protein</topology>
    </subcellularLocation>
</comment>
<evidence type="ECO:0000313" key="7">
    <source>
        <dbReference type="EMBL" id="MDM8156130.1"/>
    </source>
</evidence>
<keyword evidence="5 6" id="KW-0472">Membrane</keyword>
<evidence type="ECO:0000256" key="6">
    <source>
        <dbReference type="RuleBase" id="RU365102"/>
    </source>
</evidence>
<feature type="transmembrane region" description="Helical" evidence="6">
    <location>
        <begin position="189"/>
        <end position="206"/>
    </location>
</feature>
<evidence type="ECO:0000256" key="1">
    <source>
        <dbReference type="ARBA" id="ARBA00004141"/>
    </source>
</evidence>
<feature type="transmembrane region" description="Helical" evidence="6">
    <location>
        <begin position="31"/>
        <end position="56"/>
    </location>
</feature>
<comment type="similarity">
    <text evidence="2 6">Belongs to the GDT1 family.</text>
</comment>
<reference evidence="7 8" key="2">
    <citation type="submission" date="2023-06" db="EMBL/GenBank/DDBJ databases">
        <title>Identification and characterization of horizontal gene transfer across gut microbiota members of farm animals based on homology search.</title>
        <authorList>
            <person name="Schwarzerova J."/>
            <person name="Nykrynova M."/>
            <person name="Jureckova K."/>
            <person name="Cejkova D."/>
            <person name="Rychlik I."/>
        </authorList>
    </citation>
    <scope>NUCLEOTIDE SEQUENCE [LARGE SCALE GENOMIC DNA]</scope>
    <source>
        <strain evidence="7 8">ET39</strain>
    </source>
</reference>
<keyword evidence="8" id="KW-1185">Reference proteome</keyword>
<dbReference type="Pfam" id="PF01169">
    <property type="entry name" value="GDT1"/>
    <property type="match status" value="2"/>
</dbReference>